<dbReference type="Proteomes" id="UP000193827">
    <property type="component" value="Unassembled WGS sequence"/>
</dbReference>
<dbReference type="AlphaFoldDB" id="A0A1Y5S5X7"/>
<organism evidence="1 2">
    <name type="scientific">Roseovarius litorisediminis</name>
    <dbReference type="NCBI Taxonomy" id="1312363"/>
    <lineage>
        <taxon>Bacteria</taxon>
        <taxon>Pseudomonadati</taxon>
        <taxon>Pseudomonadota</taxon>
        <taxon>Alphaproteobacteria</taxon>
        <taxon>Rhodobacterales</taxon>
        <taxon>Roseobacteraceae</taxon>
        <taxon>Roseovarius</taxon>
    </lineage>
</organism>
<sequence length="41" mass="4920">MSRLSNSEIHMVHRIGRLRLPYSVALVRWREERVSWRSPSA</sequence>
<accession>A0A1Y5S5X7</accession>
<name>A0A1Y5S5X7_9RHOB</name>
<reference evidence="1 2" key="1">
    <citation type="submission" date="2017-03" db="EMBL/GenBank/DDBJ databases">
        <authorList>
            <person name="Afonso C.L."/>
            <person name="Miller P.J."/>
            <person name="Scott M.A."/>
            <person name="Spackman E."/>
            <person name="Goraichik I."/>
            <person name="Dimitrov K.M."/>
            <person name="Suarez D.L."/>
            <person name="Swayne D.E."/>
        </authorList>
    </citation>
    <scope>NUCLEOTIDE SEQUENCE [LARGE SCALE GENOMIC DNA]</scope>
    <source>
        <strain evidence="1 2">CECT 8287</strain>
    </source>
</reference>
<proteinExistence type="predicted"/>
<protein>
    <submittedName>
        <fullName evidence="1">Uncharacterized protein</fullName>
    </submittedName>
</protein>
<evidence type="ECO:0000313" key="2">
    <source>
        <dbReference type="Proteomes" id="UP000193827"/>
    </source>
</evidence>
<dbReference type="EMBL" id="FWFL01000003">
    <property type="protein sequence ID" value="SLN32059.1"/>
    <property type="molecule type" value="Genomic_DNA"/>
</dbReference>
<gene>
    <name evidence="1" type="ORF">PEL8287_01498</name>
</gene>
<evidence type="ECO:0000313" key="1">
    <source>
        <dbReference type="EMBL" id="SLN32059.1"/>
    </source>
</evidence>
<keyword evidence="2" id="KW-1185">Reference proteome</keyword>